<proteinExistence type="predicted"/>
<dbReference type="RefSeq" id="WP_216008816.1">
    <property type="nucleotide sequence ID" value="NZ_JAHKPV010000019.1"/>
</dbReference>
<accession>A0ABS6AA25</accession>
<gene>
    <name evidence="1" type="ORF">KO508_13520</name>
</gene>
<name>A0ABS6AA25_9GAMM</name>
<keyword evidence="2" id="KW-1185">Reference proteome</keyword>
<sequence length="51" mass="5515">MKTAVLAFSPLVSASASYAGGPHHARLELVTYTPDTDWYEGLVMFKCSASH</sequence>
<evidence type="ECO:0000313" key="2">
    <source>
        <dbReference type="Proteomes" id="UP000753376"/>
    </source>
</evidence>
<dbReference type="EMBL" id="JAHKPV010000019">
    <property type="protein sequence ID" value="MBU2875022.1"/>
    <property type="molecule type" value="Genomic_DNA"/>
</dbReference>
<reference evidence="1 2" key="1">
    <citation type="submission" date="2021-05" db="EMBL/GenBank/DDBJ databases">
        <title>Draft genomes of bacteria isolated from model marine particles.</title>
        <authorList>
            <person name="Datta M.S."/>
            <person name="Schwartzman J.A."/>
            <person name="Enke T.N."/>
            <person name="Saavedra J."/>
            <person name="Cermak N."/>
            <person name="Cordero O.X."/>
        </authorList>
    </citation>
    <scope>NUCLEOTIDE SEQUENCE [LARGE SCALE GENOMIC DNA]</scope>
    <source>
        <strain evidence="1 2">D2M19</strain>
    </source>
</reference>
<evidence type="ECO:0000313" key="1">
    <source>
        <dbReference type="EMBL" id="MBU2875022.1"/>
    </source>
</evidence>
<dbReference type="Proteomes" id="UP000753376">
    <property type="component" value="Unassembled WGS sequence"/>
</dbReference>
<comment type="caution">
    <text evidence="1">The sequence shown here is derived from an EMBL/GenBank/DDBJ whole genome shotgun (WGS) entry which is preliminary data.</text>
</comment>
<protein>
    <submittedName>
        <fullName evidence="1">Uncharacterized protein</fullName>
    </submittedName>
</protein>
<organism evidence="1 2">
    <name type="scientific">Marinobacter salexigens</name>
    <dbReference type="NCBI Taxonomy" id="1925763"/>
    <lineage>
        <taxon>Bacteria</taxon>
        <taxon>Pseudomonadati</taxon>
        <taxon>Pseudomonadota</taxon>
        <taxon>Gammaproteobacteria</taxon>
        <taxon>Pseudomonadales</taxon>
        <taxon>Marinobacteraceae</taxon>
        <taxon>Marinobacter</taxon>
    </lineage>
</organism>